<dbReference type="NCBIfam" id="TIGR02801">
    <property type="entry name" value="tolR"/>
    <property type="match status" value="1"/>
</dbReference>
<dbReference type="EMBL" id="JALPRX010000057">
    <property type="protein sequence ID" value="MCK8785399.1"/>
    <property type="molecule type" value="Genomic_DNA"/>
</dbReference>
<keyword evidence="3" id="KW-1003">Cell membrane</keyword>
<evidence type="ECO:0000256" key="5">
    <source>
        <dbReference type="ARBA" id="ARBA00022618"/>
    </source>
</evidence>
<feature type="transmembrane region" description="Helical" evidence="12">
    <location>
        <begin position="21"/>
        <end position="46"/>
    </location>
</feature>
<comment type="similarity">
    <text evidence="2 10">Belongs to the ExbD/TolR family.</text>
</comment>
<proteinExistence type="inferred from homology"/>
<evidence type="ECO:0000313" key="14">
    <source>
        <dbReference type="Proteomes" id="UP001139516"/>
    </source>
</evidence>
<dbReference type="Gene3D" id="3.30.420.270">
    <property type="match status" value="1"/>
</dbReference>
<evidence type="ECO:0000313" key="13">
    <source>
        <dbReference type="EMBL" id="MCK8785399.1"/>
    </source>
</evidence>
<keyword evidence="6 10" id="KW-0812">Transmembrane</keyword>
<keyword evidence="8 12" id="KW-0472">Membrane</keyword>
<feature type="compositionally biased region" description="Low complexity" evidence="11">
    <location>
        <begin position="156"/>
        <end position="179"/>
    </location>
</feature>
<comment type="subcellular location">
    <subcellularLocation>
        <location evidence="1">Cell membrane</location>
        <topology evidence="1">Single-pass membrane protein</topology>
    </subcellularLocation>
    <subcellularLocation>
        <location evidence="10">Cell membrane</location>
        <topology evidence="10">Single-pass type II membrane protein</topology>
    </subcellularLocation>
</comment>
<dbReference type="PANTHER" id="PTHR30558">
    <property type="entry name" value="EXBD MEMBRANE COMPONENT OF PMF-DRIVEN MACROMOLECULE IMPORT SYSTEM"/>
    <property type="match status" value="1"/>
</dbReference>
<reference evidence="13" key="1">
    <citation type="submission" date="2022-04" db="EMBL/GenBank/DDBJ databases">
        <title>Roseomonas acroporae sp. nov., isolated from coral Acropora digitifera.</title>
        <authorList>
            <person name="Sun H."/>
        </authorList>
    </citation>
    <scope>NUCLEOTIDE SEQUENCE</scope>
    <source>
        <strain evidence="13">NAR14</strain>
    </source>
</reference>
<keyword evidence="14" id="KW-1185">Reference proteome</keyword>
<evidence type="ECO:0000256" key="9">
    <source>
        <dbReference type="ARBA" id="ARBA00023306"/>
    </source>
</evidence>
<dbReference type="RefSeq" id="WP_248667520.1">
    <property type="nucleotide sequence ID" value="NZ_JALPRX010000057.1"/>
</dbReference>
<evidence type="ECO:0000256" key="1">
    <source>
        <dbReference type="ARBA" id="ARBA00004162"/>
    </source>
</evidence>
<dbReference type="GO" id="GO:0051301">
    <property type="term" value="P:cell division"/>
    <property type="evidence" value="ECO:0007669"/>
    <property type="project" value="UniProtKB-KW"/>
</dbReference>
<evidence type="ECO:0000256" key="8">
    <source>
        <dbReference type="ARBA" id="ARBA00023136"/>
    </source>
</evidence>
<dbReference type="PANTHER" id="PTHR30558:SF7">
    <property type="entry name" value="TOL-PAL SYSTEM PROTEIN TOLR"/>
    <property type="match status" value="1"/>
</dbReference>
<dbReference type="GO" id="GO:0022857">
    <property type="term" value="F:transmembrane transporter activity"/>
    <property type="evidence" value="ECO:0007669"/>
    <property type="project" value="InterPro"/>
</dbReference>
<keyword evidence="7 12" id="KW-1133">Transmembrane helix</keyword>
<comment type="caution">
    <text evidence="13">The sequence shown here is derived from an EMBL/GenBank/DDBJ whole genome shotgun (WGS) entry which is preliminary data.</text>
</comment>
<dbReference type="InterPro" id="IPR003400">
    <property type="entry name" value="ExbD"/>
</dbReference>
<keyword evidence="10" id="KW-0813">Transport</keyword>
<evidence type="ECO:0000256" key="4">
    <source>
        <dbReference type="ARBA" id="ARBA00022519"/>
    </source>
</evidence>
<accession>A0A9X2BWY3</accession>
<dbReference type="Proteomes" id="UP001139516">
    <property type="component" value="Unassembled WGS sequence"/>
</dbReference>
<name>A0A9X2BWY3_9PROT</name>
<dbReference type="GO" id="GO:0005886">
    <property type="term" value="C:plasma membrane"/>
    <property type="evidence" value="ECO:0007669"/>
    <property type="project" value="UniProtKB-SubCell"/>
</dbReference>
<dbReference type="Pfam" id="PF02472">
    <property type="entry name" value="ExbD"/>
    <property type="match status" value="1"/>
</dbReference>
<evidence type="ECO:0000256" key="7">
    <source>
        <dbReference type="ARBA" id="ARBA00022989"/>
    </source>
</evidence>
<keyword evidence="10" id="KW-0653">Protein transport</keyword>
<evidence type="ECO:0000256" key="3">
    <source>
        <dbReference type="ARBA" id="ARBA00022475"/>
    </source>
</evidence>
<dbReference type="InterPro" id="IPR014168">
    <property type="entry name" value="Tol-Pal_TolR"/>
</dbReference>
<evidence type="ECO:0000256" key="10">
    <source>
        <dbReference type="RuleBase" id="RU003879"/>
    </source>
</evidence>
<dbReference type="AlphaFoldDB" id="A0A9X2BWY3"/>
<gene>
    <name evidence="13" type="primary">tolR</name>
    <name evidence="13" type="ORF">M0638_13495</name>
</gene>
<keyword evidence="4" id="KW-0997">Cell inner membrane</keyword>
<evidence type="ECO:0000256" key="11">
    <source>
        <dbReference type="SAM" id="MobiDB-lite"/>
    </source>
</evidence>
<feature type="region of interest" description="Disordered" evidence="11">
    <location>
        <begin position="156"/>
        <end position="207"/>
    </location>
</feature>
<evidence type="ECO:0000256" key="2">
    <source>
        <dbReference type="ARBA" id="ARBA00005811"/>
    </source>
</evidence>
<keyword evidence="5" id="KW-0132">Cell division</keyword>
<keyword evidence="9" id="KW-0131">Cell cycle</keyword>
<evidence type="ECO:0000256" key="12">
    <source>
        <dbReference type="SAM" id="Phobius"/>
    </source>
</evidence>
<sequence length="207" mass="21200">MAASLQGRTRGSGRGRYRPLAEINVTPMVDVMLVLLIIFMVAAPLMTSGVPVDLPRTSAQPLNQDNEPITVTVNPEGNLFIGDTEVPEAELVPRLQAIAGAQNQSAAAGQGAPAEQRRIFVRGDRAISYGRVMEVMGMISSAGFNRVALLAEQPAARPGGAPAAGPARPGAPPAGTRPATPGPAPQSAPQNAPQNPPGGRPGAAPRG</sequence>
<organism evidence="13 14">
    <name type="scientific">Roseomonas acroporae</name>
    <dbReference type="NCBI Taxonomy" id="2937791"/>
    <lineage>
        <taxon>Bacteria</taxon>
        <taxon>Pseudomonadati</taxon>
        <taxon>Pseudomonadota</taxon>
        <taxon>Alphaproteobacteria</taxon>
        <taxon>Acetobacterales</taxon>
        <taxon>Roseomonadaceae</taxon>
        <taxon>Roseomonas</taxon>
    </lineage>
</organism>
<dbReference type="GO" id="GO:0015031">
    <property type="term" value="P:protein transport"/>
    <property type="evidence" value="ECO:0007669"/>
    <property type="project" value="UniProtKB-KW"/>
</dbReference>
<protein>
    <submittedName>
        <fullName evidence="13">Protein TolR</fullName>
    </submittedName>
</protein>
<evidence type="ECO:0000256" key="6">
    <source>
        <dbReference type="ARBA" id="ARBA00022692"/>
    </source>
</evidence>